<feature type="region of interest" description="Disordered" evidence="1">
    <location>
        <begin position="22"/>
        <end position="46"/>
    </location>
</feature>
<reference evidence="3" key="2">
    <citation type="submission" date="2023-05" db="EMBL/GenBank/DDBJ databases">
        <authorList>
            <consortium name="Lawrence Berkeley National Laboratory"/>
            <person name="Steindorff A."/>
            <person name="Hensen N."/>
            <person name="Bonometti L."/>
            <person name="Westerberg I."/>
            <person name="Brannstrom I.O."/>
            <person name="Guillou S."/>
            <person name="Cros-Aarteil S."/>
            <person name="Calhoun S."/>
            <person name="Haridas S."/>
            <person name="Kuo A."/>
            <person name="Mondo S."/>
            <person name="Pangilinan J."/>
            <person name="Riley R."/>
            <person name="Labutti K."/>
            <person name="Andreopoulos B."/>
            <person name="Lipzen A."/>
            <person name="Chen C."/>
            <person name="Yanf M."/>
            <person name="Daum C."/>
            <person name="Ng V."/>
            <person name="Clum A."/>
            <person name="Ohm R."/>
            <person name="Martin F."/>
            <person name="Silar P."/>
            <person name="Natvig D."/>
            <person name="Lalanne C."/>
            <person name="Gautier V."/>
            <person name="Ament-Velasquez S.L."/>
            <person name="Kruys A."/>
            <person name="Hutchinson M.I."/>
            <person name="Powell A.J."/>
            <person name="Barry K."/>
            <person name="Miller A.N."/>
            <person name="Grigoriev I.V."/>
            <person name="Debuchy R."/>
            <person name="Gladieux P."/>
            <person name="Thoren M.H."/>
            <person name="Johannesson H."/>
        </authorList>
    </citation>
    <scope>NUCLEOTIDE SEQUENCE</scope>
    <source>
        <strain evidence="3">PSN293</strain>
    </source>
</reference>
<proteinExistence type="predicted"/>
<dbReference type="SUPFAM" id="SSF50104">
    <property type="entry name" value="Translation proteins SH3-like domain"/>
    <property type="match status" value="1"/>
</dbReference>
<reference evidence="3" key="1">
    <citation type="journal article" date="2023" name="Mol. Phylogenet. Evol.">
        <title>Genome-scale phylogeny and comparative genomics of the fungal order Sordariales.</title>
        <authorList>
            <person name="Hensen N."/>
            <person name="Bonometti L."/>
            <person name="Westerberg I."/>
            <person name="Brannstrom I.O."/>
            <person name="Guillou S."/>
            <person name="Cros-Aarteil S."/>
            <person name="Calhoun S."/>
            <person name="Haridas S."/>
            <person name="Kuo A."/>
            <person name="Mondo S."/>
            <person name="Pangilinan J."/>
            <person name="Riley R."/>
            <person name="LaButti K."/>
            <person name="Andreopoulos B."/>
            <person name="Lipzen A."/>
            <person name="Chen C."/>
            <person name="Yan M."/>
            <person name="Daum C."/>
            <person name="Ng V."/>
            <person name="Clum A."/>
            <person name="Steindorff A."/>
            <person name="Ohm R.A."/>
            <person name="Martin F."/>
            <person name="Silar P."/>
            <person name="Natvig D.O."/>
            <person name="Lalanne C."/>
            <person name="Gautier V."/>
            <person name="Ament-Velasquez S.L."/>
            <person name="Kruys A."/>
            <person name="Hutchinson M.I."/>
            <person name="Powell A.J."/>
            <person name="Barry K."/>
            <person name="Miller A.N."/>
            <person name="Grigoriev I.V."/>
            <person name="Debuchy R."/>
            <person name="Gladieux P."/>
            <person name="Hiltunen Thoren M."/>
            <person name="Johannesson H."/>
        </authorList>
    </citation>
    <scope>NUCLEOTIDE SEQUENCE</scope>
    <source>
        <strain evidence="3">PSN293</strain>
    </source>
</reference>
<sequence>MDKLMRRVRMAEGQVARRAKRKAFGRALERKSERKSEVRNKEATHQLKAARQARLEDWKMGELAPKRDLTLDKWGNYWGSVSIARARLSIAITPEERKARSAWCSGPKYICVKPGDRVVVTEGSFKDKIGFVDEIDTKFMTVSIKDTLRTNISIPGYMLNSDSDDPVQVFDGRVPLSAVRLVHPLPHPVTGKMRDVIIRELKAINVNFDRPTREVTYDRIIPGENVVIPWPKEEPVVYPDNEADTLRIDVEQRTFVPTLLRPPMPESIIDELRNRYSMFRTRHTDEYIAQKEAEEAAKKAKKKSVESMMTPVQEFNRLQREMRRARGQPELTPEMLEKIGLVIDKNRSEEAEEGAWVIREKGTPKIG</sequence>
<feature type="compositionally biased region" description="Basic and acidic residues" evidence="1">
    <location>
        <begin position="27"/>
        <end position="45"/>
    </location>
</feature>
<evidence type="ECO:0000259" key="2">
    <source>
        <dbReference type="SMART" id="SM00739"/>
    </source>
</evidence>
<feature type="domain" description="KOW" evidence="2">
    <location>
        <begin position="111"/>
        <end position="138"/>
    </location>
</feature>
<evidence type="ECO:0000256" key="1">
    <source>
        <dbReference type="SAM" id="MobiDB-lite"/>
    </source>
</evidence>
<dbReference type="AlphaFoldDB" id="A0AAN6YE81"/>
<dbReference type="InterPro" id="IPR005824">
    <property type="entry name" value="KOW"/>
</dbReference>
<keyword evidence="4" id="KW-1185">Reference proteome</keyword>
<accession>A0AAN6YE81</accession>
<evidence type="ECO:0000313" key="3">
    <source>
        <dbReference type="EMBL" id="KAK4214452.1"/>
    </source>
</evidence>
<evidence type="ECO:0000313" key="4">
    <source>
        <dbReference type="Proteomes" id="UP001301769"/>
    </source>
</evidence>
<dbReference type="EMBL" id="MU858093">
    <property type="protein sequence ID" value="KAK4214452.1"/>
    <property type="molecule type" value="Genomic_DNA"/>
</dbReference>
<gene>
    <name evidence="3" type="ORF">QBC37DRAFT_440141</name>
</gene>
<dbReference type="SMART" id="SM00739">
    <property type="entry name" value="KOW"/>
    <property type="match status" value="1"/>
</dbReference>
<dbReference type="Proteomes" id="UP001301769">
    <property type="component" value="Unassembled WGS sequence"/>
</dbReference>
<dbReference type="InterPro" id="IPR008991">
    <property type="entry name" value="Translation_prot_SH3-like_sf"/>
</dbReference>
<name>A0AAN6YE81_9PEZI</name>
<organism evidence="3 4">
    <name type="scientific">Rhypophila decipiens</name>
    <dbReference type="NCBI Taxonomy" id="261697"/>
    <lineage>
        <taxon>Eukaryota</taxon>
        <taxon>Fungi</taxon>
        <taxon>Dikarya</taxon>
        <taxon>Ascomycota</taxon>
        <taxon>Pezizomycotina</taxon>
        <taxon>Sordariomycetes</taxon>
        <taxon>Sordariomycetidae</taxon>
        <taxon>Sordariales</taxon>
        <taxon>Naviculisporaceae</taxon>
        <taxon>Rhypophila</taxon>
    </lineage>
</organism>
<protein>
    <recommendedName>
        <fullName evidence="2">KOW domain-containing protein</fullName>
    </recommendedName>
</protein>
<dbReference type="Pfam" id="PF22682">
    <property type="entry name" value="Ribosomal_uL24m-like"/>
    <property type="match status" value="1"/>
</dbReference>
<comment type="caution">
    <text evidence="3">The sequence shown here is derived from an EMBL/GenBank/DDBJ whole genome shotgun (WGS) entry which is preliminary data.</text>
</comment>